<evidence type="ECO:0000256" key="2">
    <source>
        <dbReference type="ARBA" id="ARBA00022603"/>
    </source>
</evidence>
<dbReference type="PATRIC" id="fig|1158601.3.peg.3387"/>
<dbReference type="InterPro" id="IPR013216">
    <property type="entry name" value="Methyltransf_11"/>
</dbReference>
<dbReference type="Proteomes" id="UP000013783">
    <property type="component" value="Unassembled WGS sequence"/>
</dbReference>
<reference evidence="5 7" key="1">
    <citation type="submission" date="2013-02" db="EMBL/GenBank/DDBJ databases">
        <title>The Genome Sequence of Enterococcus malodoratus ATCC_43197.</title>
        <authorList>
            <consortium name="The Broad Institute Genome Sequencing Platform"/>
            <consortium name="The Broad Institute Genome Sequencing Center for Infectious Disease"/>
            <person name="Earl A.M."/>
            <person name="Gilmore M.S."/>
            <person name="Lebreton F."/>
            <person name="Walker B."/>
            <person name="Young S.K."/>
            <person name="Zeng Q."/>
            <person name="Gargeya S."/>
            <person name="Fitzgerald M."/>
            <person name="Haas B."/>
            <person name="Abouelleil A."/>
            <person name="Alvarado L."/>
            <person name="Arachchi H.M."/>
            <person name="Berlin A.M."/>
            <person name="Chapman S.B."/>
            <person name="Dewar J."/>
            <person name="Goldberg J."/>
            <person name="Griggs A."/>
            <person name="Gujja S."/>
            <person name="Hansen M."/>
            <person name="Howarth C."/>
            <person name="Imamovic A."/>
            <person name="Larimer J."/>
            <person name="McCowan C."/>
            <person name="Murphy C."/>
            <person name="Neiman D."/>
            <person name="Pearson M."/>
            <person name="Priest M."/>
            <person name="Roberts A."/>
            <person name="Saif S."/>
            <person name="Shea T."/>
            <person name="Sisk P."/>
            <person name="Sykes S."/>
            <person name="Wortman J."/>
            <person name="Nusbaum C."/>
            <person name="Birren B."/>
        </authorList>
    </citation>
    <scope>NUCLEOTIDE SEQUENCE [LARGE SCALE GENOMIC DNA]</scope>
    <source>
        <strain evidence="5 7">ATCC 43197</strain>
    </source>
</reference>
<evidence type="ECO:0000256" key="3">
    <source>
        <dbReference type="ARBA" id="ARBA00022679"/>
    </source>
</evidence>
<dbReference type="AlphaFoldDB" id="R2RED8"/>
<evidence type="ECO:0000259" key="4">
    <source>
        <dbReference type="Pfam" id="PF08241"/>
    </source>
</evidence>
<dbReference type="EMBL" id="ASWA01000003">
    <property type="protein sequence ID" value="EOT67074.1"/>
    <property type="molecule type" value="Genomic_DNA"/>
</dbReference>
<keyword evidence="3" id="KW-0808">Transferase</keyword>
<proteinExistence type="inferred from homology"/>
<dbReference type="InterPro" id="IPR051052">
    <property type="entry name" value="Diverse_substrate_MTase"/>
</dbReference>
<dbReference type="RefSeq" id="WP_010742209.1">
    <property type="nucleotide sequence ID" value="NZ_KB946251.1"/>
</dbReference>
<dbReference type="PANTHER" id="PTHR44942:SF4">
    <property type="entry name" value="METHYLTRANSFERASE TYPE 11 DOMAIN-CONTAINING PROTEIN"/>
    <property type="match status" value="1"/>
</dbReference>
<comment type="similarity">
    <text evidence="1">Belongs to the methyltransferase superfamily.</text>
</comment>
<name>R2RED8_9ENTE</name>
<dbReference type="STRING" id="71451.RV07_GL002849"/>
<keyword evidence="8" id="KW-1185">Reference proteome</keyword>
<dbReference type="CDD" id="cd02440">
    <property type="entry name" value="AdoMet_MTases"/>
    <property type="match status" value="1"/>
</dbReference>
<dbReference type="GO" id="GO:0032259">
    <property type="term" value="P:methylation"/>
    <property type="evidence" value="ECO:0007669"/>
    <property type="project" value="UniProtKB-KW"/>
</dbReference>
<dbReference type="Proteomes" id="UP000014148">
    <property type="component" value="Unassembled WGS sequence"/>
</dbReference>
<evidence type="ECO:0000313" key="8">
    <source>
        <dbReference type="Proteomes" id="UP000014148"/>
    </source>
</evidence>
<dbReference type="Pfam" id="PF08241">
    <property type="entry name" value="Methyltransf_11"/>
    <property type="match status" value="1"/>
</dbReference>
<accession>R2RED8</accession>
<evidence type="ECO:0000256" key="1">
    <source>
        <dbReference type="ARBA" id="ARBA00008361"/>
    </source>
</evidence>
<comment type="caution">
    <text evidence="5">The sequence shown here is derived from an EMBL/GenBank/DDBJ whole genome shotgun (WGS) entry which is preliminary data.</text>
</comment>
<reference evidence="6 8" key="2">
    <citation type="submission" date="2013-03" db="EMBL/GenBank/DDBJ databases">
        <title>The Genome Sequence of Enterococcus malodoratus ATCC_43197 (PacBio/Illumina hybrid assembly).</title>
        <authorList>
            <consortium name="The Broad Institute Genomics Platform"/>
            <consortium name="The Broad Institute Genome Sequencing Center for Infectious Disease"/>
            <person name="Earl A."/>
            <person name="Russ C."/>
            <person name="Gilmore M."/>
            <person name="Surin D."/>
            <person name="Walker B."/>
            <person name="Young S."/>
            <person name="Zeng Q."/>
            <person name="Gargeya S."/>
            <person name="Fitzgerald M."/>
            <person name="Haas B."/>
            <person name="Abouelleil A."/>
            <person name="Allen A.W."/>
            <person name="Alvarado L."/>
            <person name="Arachchi H.M."/>
            <person name="Berlin A.M."/>
            <person name="Chapman S.B."/>
            <person name="Gainer-Dewar J."/>
            <person name="Goldberg J."/>
            <person name="Griggs A."/>
            <person name="Gujja S."/>
            <person name="Hansen M."/>
            <person name="Howarth C."/>
            <person name="Imamovic A."/>
            <person name="Ireland A."/>
            <person name="Larimer J."/>
            <person name="McCowan C."/>
            <person name="Murphy C."/>
            <person name="Pearson M."/>
            <person name="Poon T.W."/>
            <person name="Priest M."/>
            <person name="Roberts A."/>
            <person name="Saif S."/>
            <person name="Shea T."/>
            <person name="Sisk P."/>
            <person name="Sykes S."/>
            <person name="Wortman J."/>
            <person name="Nusbaum C."/>
            <person name="Birren B."/>
        </authorList>
    </citation>
    <scope>NUCLEOTIDE SEQUENCE [LARGE SCALE GENOMIC DNA]</scope>
    <source>
        <strain evidence="6 8">ATCC 43197</strain>
    </source>
</reference>
<dbReference type="EMBL" id="AJAK01000022">
    <property type="protein sequence ID" value="EOH74344.1"/>
    <property type="molecule type" value="Genomic_DNA"/>
</dbReference>
<organism evidence="5 7">
    <name type="scientific">Enterococcus malodoratus ATCC 43197</name>
    <dbReference type="NCBI Taxonomy" id="1158601"/>
    <lineage>
        <taxon>Bacteria</taxon>
        <taxon>Bacillati</taxon>
        <taxon>Bacillota</taxon>
        <taxon>Bacilli</taxon>
        <taxon>Lactobacillales</taxon>
        <taxon>Enterococcaceae</taxon>
        <taxon>Enterococcus</taxon>
    </lineage>
</organism>
<keyword evidence="2" id="KW-0489">Methyltransferase</keyword>
<protein>
    <recommendedName>
        <fullName evidence="4">Methyltransferase type 11 domain-containing protein</fullName>
    </recommendedName>
</protein>
<evidence type="ECO:0000313" key="5">
    <source>
        <dbReference type="EMBL" id="EOH74344.1"/>
    </source>
</evidence>
<gene>
    <name evidence="6" type="ORF">I585_02595</name>
    <name evidence="5" type="ORF">UAI_03413</name>
</gene>
<evidence type="ECO:0000313" key="6">
    <source>
        <dbReference type="EMBL" id="EOT67074.1"/>
    </source>
</evidence>
<dbReference type="Gene3D" id="3.40.50.150">
    <property type="entry name" value="Vaccinia Virus protein VP39"/>
    <property type="match status" value="1"/>
</dbReference>
<sequence length="180" mass="21030">MMKIWNRAYLPMVNWSLGFVTLIKPKNILDIGVGNGASSNLLKNYFTASTIYGIDYSDIAIEQAKKNYSTERLKFETKNILKTEYPARSFDLIFAFQTHFHWEDLKIALVEIKRILADEGELLIACEHSKLNYYLPNLKDAERFQQYLSDLGLFLIQKEATSTWIFYRIVKENERINDNA</sequence>
<evidence type="ECO:0000313" key="7">
    <source>
        <dbReference type="Proteomes" id="UP000013783"/>
    </source>
</evidence>
<dbReference type="InterPro" id="IPR029063">
    <property type="entry name" value="SAM-dependent_MTases_sf"/>
</dbReference>
<feature type="domain" description="Methyltransferase type 11" evidence="4">
    <location>
        <begin position="29"/>
        <end position="124"/>
    </location>
</feature>
<dbReference type="SUPFAM" id="SSF53335">
    <property type="entry name" value="S-adenosyl-L-methionine-dependent methyltransferases"/>
    <property type="match status" value="1"/>
</dbReference>
<dbReference type="PANTHER" id="PTHR44942">
    <property type="entry name" value="METHYLTRANSF_11 DOMAIN-CONTAINING PROTEIN"/>
    <property type="match status" value="1"/>
</dbReference>
<dbReference type="eggNOG" id="COG0500">
    <property type="taxonomic scope" value="Bacteria"/>
</dbReference>
<dbReference type="GO" id="GO:0008757">
    <property type="term" value="F:S-adenosylmethionine-dependent methyltransferase activity"/>
    <property type="evidence" value="ECO:0007669"/>
    <property type="project" value="InterPro"/>
</dbReference>